<dbReference type="Pfam" id="PF13391">
    <property type="entry name" value="HNH_2"/>
    <property type="match status" value="1"/>
</dbReference>
<evidence type="ECO:0000313" key="3">
    <source>
        <dbReference type="Proteomes" id="UP000053748"/>
    </source>
</evidence>
<accession>A0A2J9VJ63</accession>
<comment type="caution">
    <text evidence="2">The sequence shown here is derived from an EMBL/GenBank/DDBJ whole genome shotgun (WGS) entry which is preliminary data.</text>
</comment>
<keyword evidence="2" id="KW-0255">Endonuclease</keyword>
<proteinExistence type="predicted"/>
<keyword evidence="3" id="KW-1185">Reference proteome</keyword>
<evidence type="ECO:0000313" key="2">
    <source>
        <dbReference type="EMBL" id="PNM63794.1"/>
    </source>
</evidence>
<name>A0A2J9VJ63_VIBMI</name>
<dbReference type="InterPro" id="IPR003615">
    <property type="entry name" value="HNH_nuc"/>
</dbReference>
<feature type="domain" description="HNH nuclease" evidence="1">
    <location>
        <begin position="42"/>
        <end position="85"/>
    </location>
</feature>
<organism evidence="2 3">
    <name type="scientific">Vibrio mimicus</name>
    <dbReference type="NCBI Taxonomy" id="674"/>
    <lineage>
        <taxon>Bacteria</taxon>
        <taxon>Pseudomonadati</taxon>
        <taxon>Pseudomonadota</taxon>
        <taxon>Gammaproteobacteria</taxon>
        <taxon>Vibrionales</taxon>
        <taxon>Vibrionaceae</taxon>
        <taxon>Vibrio</taxon>
    </lineage>
</organism>
<protein>
    <submittedName>
        <fullName evidence="2">HNH endonuclease</fullName>
    </submittedName>
</protein>
<dbReference type="RefSeq" id="WP_000029062.1">
    <property type="nucleotide sequence ID" value="NZ_CAWMSS010000002.1"/>
</dbReference>
<dbReference type="CDD" id="cd00085">
    <property type="entry name" value="HNHc"/>
    <property type="match status" value="1"/>
</dbReference>
<dbReference type="OrthoDB" id="9052589at2"/>
<dbReference type="EMBL" id="LOSJ02000001">
    <property type="protein sequence ID" value="PNM63794.1"/>
    <property type="molecule type" value="Genomic_DNA"/>
</dbReference>
<keyword evidence="2" id="KW-0378">Hydrolase</keyword>
<dbReference type="AlphaFoldDB" id="A0A2J9VJ63"/>
<evidence type="ECO:0000259" key="1">
    <source>
        <dbReference type="Pfam" id="PF13391"/>
    </source>
</evidence>
<reference evidence="2" key="1">
    <citation type="submission" date="2017-12" db="EMBL/GenBank/DDBJ databases">
        <title>FDA dAtabase for Regulatory Grade micrObial Sequences (FDA-ARGOS): Supporting development and validation of Infectious Disease Dx tests.</title>
        <authorList>
            <person name="Hoffmann M."/>
            <person name="Allard M."/>
            <person name="Evans P."/>
            <person name="Brown E."/>
            <person name="Tallon L.J."/>
            <person name="Sadzewicz L."/>
            <person name="Sengamalay N."/>
            <person name="Ott S."/>
            <person name="Godinez A."/>
            <person name="Nagaraj S."/>
            <person name="Vavikolanu K."/>
            <person name="Aluvathingal J."/>
            <person name="Nadendla S."/>
            <person name="Hobson J."/>
            <person name="Sichtig H."/>
        </authorList>
    </citation>
    <scope>NUCLEOTIDE SEQUENCE [LARGE SCALE GENOMIC DNA]</scope>
    <source>
        <strain evidence="2">FDAARGOS_113</strain>
    </source>
</reference>
<sequence length="232" mass="26961">MSITSKSIKLLWSNAAGRCSFRGCTERLSVEEAEGVAPYTLGEMAHIKGNKLGSNRYDPEQTDVERDSYENLILLCPTHHTLIDKAENESDFSVELLHEMKQEHEEFISNRLQVSQLENVEQLKDKIAPYMAENHQVWEQYGPMSENARKNPNSDQVYALWTSERLSTIVPNNREIKALLVKYRALFSRKDQRVISKFIQHVESYEQWVHDKIPYNAVQRFPSEFEDLILGE</sequence>
<gene>
    <name evidence="2" type="ORF">AL544_002180</name>
</gene>
<dbReference type="GO" id="GO:0004519">
    <property type="term" value="F:endonuclease activity"/>
    <property type="evidence" value="ECO:0007669"/>
    <property type="project" value="UniProtKB-KW"/>
</dbReference>
<dbReference type="Proteomes" id="UP000053748">
    <property type="component" value="Unassembled WGS sequence"/>
</dbReference>
<keyword evidence="2" id="KW-0540">Nuclease</keyword>